<dbReference type="InterPro" id="IPR036378">
    <property type="entry name" value="FAS1_dom_sf"/>
</dbReference>
<reference evidence="4 5" key="1">
    <citation type="submission" date="2021-08" db="EMBL/GenBank/DDBJ databases">
        <title>Draft Genome Sequence of Phanerochaete sordida strain YK-624.</title>
        <authorList>
            <person name="Mori T."/>
            <person name="Dohra H."/>
            <person name="Suzuki T."/>
            <person name="Kawagishi H."/>
            <person name="Hirai H."/>
        </authorList>
    </citation>
    <scope>NUCLEOTIDE SEQUENCE [LARGE SCALE GENOMIC DNA]</scope>
    <source>
        <strain evidence="4 5">YK-624</strain>
    </source>
</reference>
<keyword evidence="2" id="KW-0812">Transmembrane</keyword>
<feature type="region of interest" description="Disordered" evidence="1">
    <location>
        <begin position="368"/>
        <end position="392"/>
    </location>
</feature>
<dbReference type="InterPro" id="IPR000782">
    <property type="entry name" value="FAS1_domain"/>
</dbReference>
<dbReference type="EMBL" id="BPQB01000018">
    <property type="protein sequence ID" value="GJE90716.1"/>
    <property type="molecule type" value="Genomic_DNA"/>
</dbReference>
<keyword evidence="2" id="KW-1133">Transmembrane helix</keyword>
<feature type="region of interest" description="Disordered" evidence="1">
    <location>
        <begin position="470"/>
        <end position="495"/>
    </location>
</feature>
<evidence type="ECO:0000313" key="5">
    <source>
        <dbReference type="Proteomes" id="UP000703269"/>
    </source>
</evidence>
<keyword evidence="2" id="KW-0472">Membrane</keyword>
<evidence type="ECO:0000256" key="2">
    <source>
        <dbReference type="SAM" id="Phobius"/>
    </source>
</evidence>
<evidence type="ECO:0000256" key="1">
    <source>
        <dbReference type="SAM" id="MobiDB-lite"/>
    </source>
</evidence>
<protein>
    <recommendedName>
        <fullName evidence="3">FAS1 domain-containing protein</fullName>
    </recommendedName>
</protein>
<comment type="caution">
    <text evidence="4">The sequence shown here is derived from an EMBL/GenBank/DDBJ whole genome shotgun (WGS) entry which is preliminary data.</text>
</comment>
<accession>A0A9P3LCP8</accession>
<organism evidence="4 5">
    <name type="scientific">Phanerochaete sordida</name>
    <dbReference type="NCBI Taxonomy" id="48140"/>
    <lineage>
        <taxon>Eukaryota</taxon>
        <taxon>Fungi</taxon>
        <taxon>Dikarya</taxon>
        <taxon>Basidiomycota</taxon>
        <taxon>Agaricomycotina</taxon>
        <taxon>Agaricomycetes</taxon>
        <taxon>Polyporales</taxon>
        <taxon>Phanerochaetaceae</taxon>
        <taxon>Phanerochaete</taxon>
    </lineage>
</organism>
<dbReference type="Proteomes" id="UP000703269">
    <property type="component" value="Unassembled WGS sequence"/>
</dbReference>
<sequence>MSNGPGSHPEQVPPPVAVDPSLLDYLNNTLGLTAYAAALHAVATEIQAIVLPAALRSASSVPSTIWAPTDSAFTNAAANARGYTFNASDPHFLAALIAYHTVPESMLTAYGPAAFHSLIPTSLTNAFEGWTNLENGKPQVLPVQLTQAGADAPIWFDQTNTPNTLRSVAYSQDITVVMIDQVLGMPSHSFEGYNGFTAFAPAGAPGLLEQAQKRFSSQQDLLSLFNNHVVYGKTIYSSNFTSETPFTSQSGFNYLFSSSQDGNWSVALNGITTSILTADVLVANGVIHVLDDALWNLTPGGGQTQASPATPSPTEGSQAHSEPATSMSPAAIAGLAIAAAAVVSLCVAVTYIMRRHYRSRGVRVLSPEEGIDGPLTPPGQHTPPSQSAVDVREAGRPVRRGVYQGSPSSTSPGHWPGVKAVVLEKHAYTHSRNALDITPSSIDSPEQRTQPLPVTEDVVEHLLHALVQRIDRNDSAASQRHAHRSQPPEYRSTES</sequence>
<dbReference type="SMART" id="SM00554">
    <property type="entry name" value="FAS1"/>
    <property type="match status" value="1"/>
</dbReference>
<keyword evidence="5" id="KW-1185">Reference proteome</keyword>
<dbReference type="Gene3D" id="2.30.180.10">
    <property type="entry name" value="FAS1 domain"/>
    <property type="match status" value="2"/>
</dbReference>
<dbReference type="SUPFAM" id="SSF82153">
    <property type="entry name" value="FAS1 domain"/>
    <property type="match status" value="2"/>
</dbReference>
<feature type="compositionally biased region" description="Polar residues" evidence="1">
    <location>
        <begin position="304"/>
        <end position="325"/>
    </location>
</feature>
<name>A0A9P3LCP8_9APHY</name>
<dbReference type="Pfam" id="PF02469">
    <property type="entry name" value="Fasciclin"/>
    <property type="match status" value="1"/>
</dbReference>
<feature type="domain" description="FAS1" evidence="3">
    <location>
        <begin position="19"/>
        <end position="294"/>
    </location>
</feature>
<feature type="region of interest" description="Disordered" evidence="1">
    <location>
        <begin position="300"/>
        <end position="325"/>
    </location>
</feature>
<dbReference type="OrthoDB" id="286301at2759"/>
<evidence type="ECO:0000259" key="3">
    <source>
        <dbReference type="PROSITE" id="PS50213"/>
    </source>
</evidence>
<gene>
    <name evidence="4" type="ORF">PsYK624_068600</name>
</gene>
<dbReference type="PROSITE" id="PS50213">
    <property type="entry name" value="FAS1"/>
    <property type="match status" value="1"/>
</dbReference>
<feature type="transmembrane region" description="Helical" evidence="2">
    <location>
        <begin position="330"/>
        <end position="353"/>
    </location>
</feature>
<dbReference type="AlphaFoldDB" id="A0A9P3LCP8"/>
<evidence type="ECO:0000313" key="4">
    <source>
        <dbReference type="EMBL" id="GJE90716.1"/>
    </source>
</evidence>
<proteinExistence type="predicted"/>